<reference evidence="4 5" key="1">
    <citation type="submission" date="2021-02" db="EMBL/GenBank/DDBJ databases">
        <title>FDA dAtabase for Regulatory Grade micrObial Sequences (FDA-ARGOS): Supporting development and validation of Infectious Disease Dx tests.</title>
        <authorList>
            <person name="Carlson P."/>
            <person name="Fischbach M."/>
            <person name="Hastie J."/>
            <person name="Bilen M."/>
            <person name="Cheng A."/>
            <person name="Tallon L."/>
            <person name="Sadzewicz L."/>
            <person name="Zhao X."/>
            <person name="Boylan J."/>
            <person name="Ott S."/>
            <person name="Bowen H."/>
            <person name="Vavikolanu K."/>
            <person name="Mehta A."/>
            <person name="Aluvathingal J."/>
            <person name="Nadendla S."/>
            <person name="Yan Y."/>
            <person name="Sichtig H."/>
        </authorList>
    </citation>
    <scope>NUCLEOTIDE SEQUENCE [LARGE SCALE GENOMIC DNA]</scope>
    <source>
        <strain evidence="4 5">FDAARGOS_1229</strain>
    </source>
</reference>
<sequence length="198" mass="23206">MYIYVKRILDVLFSLVLLPLFFIVFIIVGLIILLEDKGSIIFYSKRLGKDGRIFTMYKFRTMIMNAPDIRLADGSTYNSEDDPRITRIGRILRKTSIDELPQILNVIKGDMSIIGPRPDPVDWIDRYTELQKRKLLVLPGITGYNQAYYRNSGDGEQVFERDDYYVSHLSFCLDVRVFFKTIQTIILRKNIYVDDTRK</sequence>
<accession>A0ABX7H246</accession>
<keyword evidence="2" id="KW-1133">Transmembrane helix</keyword>
<keyword evidence="2" id="KW-0812">Transmembrane</keyword>
<evidence type="ECO:0000256" key="1">
    <source>
        <dbReference type="ARBA" id="ARBA00006464"/>
    </source>
</evidence>
<name>A0ABX7H246_9BACT</name>
<evidence type="ECO:0000256" key="2">
    <source>
        <dbReference type="SAM" id="Phobius"/>
    </source>
</evidence>
<evidence type="ECO:0000259" key="3">
    <source>
        <dbReference type="Pfam" id="PF02397"/>
    </source>
</evidence>
<comment type="similarity">
    <text evidence="1">Belongs to the bacterial sugar transferase family.</text>
</comment>
<dbReference type="PANTHER" id="PTHR30576">
    <property type="entry name" value="COLANIC BIOSYNTHESIS UDP-GLUCOSE LIPID CARRIER TRANSFERASE"/>
    <property type="match status" value="1"/>
</dbReference>
<dbReference type="Proteomes" id="UP000654720">
    <property type="component" value="Chromosome"/>
</dbReference>
<dbReference type="GeneID" id="93098263"/>
<keyword evidence="4" id="KW-0808">Transferase</keyword>
<dbReference type="PANTHER" id="PTHR30576:SF0">
    <property type="entry name" value="UNDECAPRENYL-PHOSPHATE N-ACETYLGALACTOSAMINYL 1-PHOSPHATE TRANSFERASE-RELATED"/>
    <property type="match status" value="1"/>
</dbReference>
<dbReference type="GO" id="GO:0016740">
    <property type="term" value="F:transferase activity"/>
    <property type="evidence" value="ECO:0007669"/>
    <property type="project" value="UniProtKB-KW"/>
</dbReference>
<feature type="transmembrane region" description="Helical" evidence="2">
    <location>
        <begin position="12"/>
        <end position="34"/>
    </location>
</feature>
<evidence type="ECO:0000313" key="5">
    <source>
        <dbReference type="Proteomes" id="UP000654720"/>
    </source>
</evidence>
<dbReference type="InterPro" id="IPR003362">
    <property type="entry name" value="Bact_transf"/>
</dbReference>
<proteinExistence type="inferred from homology"/>
<dbReference type="RefSeq" id="WP_027201185.1">
    <property type="nucleotide sequence ID" value="NZ_CAJKXH010000020.1"/>
</dbReference>
<organism evidence="4 5">
    <name type="scientific">Butyricimonas virosa</name>
    <dbReference type="NCBI Taxonomy" id="544645"/>
    <lineage>
        <taxon>Bacteria</taxon>
        <taxon>Pseudomonadati</taxon>
        <taxon>Bacteroidota</taxon>
        <taxon>Bacteroidia</taxon>
        <taxon>Bacteroidales</taxon>
        <taxon>Odoribacteraceae</taxon>
        <taxon>Butyricimonas</taxon>
    </lineage>
</organism>
<dbReference type="Pfam" id="PF02397">
    <property type="entry name" value="Bac_transf"/>
    <property type="match status" value="1"/>
</dbReference>
<feature type="domain" description="Bacterial sugar transferase" evidence="3">
    <location>
        <begin position="6"/>
        <end position="186"/>
    </location>
</feature>
<gene>
    <name evidence="4" type="ORF">I6J59_14295</name>
</gene>
<evidence type="ECO:0000313" key="4">
    <source>
        <dbReference type="EMBL" id="QRO49082.1"/>
    </source>
</evidence>
<keyword evidence="5" id="KW-1185">Reference proteome</keyword>
<keyword evidence="2" id="KW-0472">Membrane</keyword>
<dbReference type="EMBL" id="CP069450">
    <property type="protein sequence ID" value="QRO49082.1"/>
    <property type="molecule type" value="Genomic_DNA"/>
</dbReference>
<protein>
    <submittedName>
        <fullName evidence="4">Sugar transferase</fullName>
    </submittedName>
</protein>